<dbReference type="PROSITE" id="PS51198">
    <property type="entry name" value="UVRD_HELICASE_ATP_BIND"/>
    <property type="match status" value="1"/>
</dbReference>
<evidence type="ECO:0000256" key="4">
    <source>
        <dbReference type="ARBA" id="ARBA00022763"/>
    </source>
</evidence>
<dbReference type="InterPro" id="IPR038726">
    <property type="entry name" value="PDDEXK_AddAB-type"/>
</dbReference>
<evidence type="ECO:0000256" key="14">
    <source>
        <dbReference type="ARBA" id="ARBA00048988"/>
    </source>
</evidence>
<keyword evidence="9" id="KW-0238">DNA-binding</keyword>
<evidence type="ECO:0000256" key="5">
    <source>
        <dbReference type="ARBA" id="ARBA00022801"/>
    </source>
</evidence>
<evidence type="ECO:0000256" key="15">
    <source>
        <dbReference type="PROSITE-ProRule" id="PRU00560"/>
    </source>
</evidence>
<comment type="caution">
    <text evidence="19">The sequence shown here is derived from an EMBL/GenBank/DDBJ whole genome shotgun (WGS) entry which is preliminary data.</text>
</comment>
<evidence type="ECO:0000256" key="8">
    <source>
        <dbReference type="ARBA" id="ARBA00022840"/>
    </source>
</evidence>
<reference evidence="19" key="1">
    <citation type="submission" date="2019-03" db="EMBL/GenBank/DDBJ databases">
        <title>Long read genome sequence of the mycoparasitic Pythium oligandrum ATCC 38472 isolated from sugarbeet rhizosphere.</title>
        <authorList>
            <person name="Gaulin E."/>
        </authorList>
    </citation>
    <scope>NUCLEOTIDE SEQUENCE</scope>
    <source>
        <strain evidence="19">ATCC 38472_TT</strain>
    </source>
</reference>
<evidence type="ECO:0000256" key="3">
    <source>
        <dbReference type="ARBA" id="ARBA00022741"/>
    </source>
</evidence>
<dbReference type="Gene3D" id="3.90.320.10">
    <property type="match status" value="1"/>
</dbReference>
<proteinExistence type="inferred from homology"/>
<dbReference type="Gene3D" id="3.40.50.300">
    <property type="entry name" value="P-loop containing nucleotide triphosphate hydrolases"/>
    <property type="match status" value="2"/>
</dbReference>
<keyword evidence="4" id="KW-0227">DNA damage</keyword>
<comment type="catalytic activity">
    <reaction evidence="14">
        <text>ATP + H2O = ADP + phosphate + H(+)</text>
        <dbReference type="Rhea" id="RHEA:13065"/>
        <dbReference type="ChEBI" id="CHEBI:15377"/>
        <dbReference type="ChEBI" id="CHEBI:15378"/>
        <dbReference type="ChEBI" id="CHEBI:30616"/>
        <dbReference type="ChEBI" id="CHEBI:43474"/>
        <dbReference type="ChEBI" id="CHEBI:456216"/>
        <dbReference type="EC" id="5.6.2.4"/>
    </reaction>
</comment>
<dbReference type="Gene3D" id="1.10.10.160">
    <property type="match status" value="1"/>
</dbReference>
<evidence type="ECO:0000256" key="2">
    <source>
        <dbReference type="ARBA" id="ARBA00022722"/>
    </source>
</evidence>
<dbReference type="InterPro" id="IPR000212">
    <property type="entry name" value="DNA_helicase_UvrD/REP"/>
</dbReference>
<comment type="catalytic activity">
    <reaction evidence="12">
        <text>Couples ATP hydrolysis with the unwinding of duplex DNA by translocating in the 3'-5' direction.</text>
        <dbReference type="EC" id="5.6.2.4"/>
    </reaction>
</comment>
<feature type="domain" description="UvrD-like helicase ATP-binding" evidence="17">
    <location>
        <begin position="18"/>
        <end position="327"/>
    </location>
</feature>
<dbReference type="InterPro" id="IPR027417">
    <property type="entry name" value="P-loop_NTPase"/>
</dbReference>
<dbReference type="GO" id="GO:0043138">
    <property type="term" value="F:3'-5' DNA helicase activity"/>
    <property type="evidence" value="ECO:0007669"/>
    <property type="project" value="UniProtKB-EC"/>
</dbReference>
<keyword evidence="2" id="KW-0540">Nuclease</keyword>
<dbReference type="GO" id="GO:0003677">
    <property type="term" value="F:DNA binding"/>
    <property type="evidence" value="ECO:0007669"/>
    <property type="project" value="UniProtKB-KW"/>
</dbReference>
<evidence type="ECO:0000256" key="11">
    <source>
        <dbReference type="ARBA" id="ARBA00023235"/>
    </source>
</evidence>
<evidence type="ECO:0000259" key="17">
    <source>
        <dbReference type="PROSITE" id="PS51198"/>
    </source>
</evidence>
<keyword evidence="7" id="KW-0269">Exonuclease</keyword>
<evidence type="ECO:0000256" key="1">
    <source>
        <dbReference type="ARBA" id="ARBA00009922"/>
    </source>
</evidence>
<dbReference type="GO" id="GO:0005524">
    <property type="term" value="F:ATP binding"/>
    <property type="evidence" value="ECO:0007669"/>
    <property type="project" value="UniProtKB-UniRule"/>
</dbReference>
<evidence type="ECO:0000313" key="20">
    <source>
        <dbReference type="Proteomes" id="UP000794436"/>
    </source>
</evidence>
<feature type="domain" description="UvrD-like helicase C-terminal" evidence="18">
    <location>
        <begin position="315"/>
        <end position="645"/>
    </location>
</feature>
<dbReference type="PANTHER" id="PTHR11070">
    <property type="entry name" value="UVRD / RECB / PCRA DNA HELICASE FAMILY MEMBER"/>
    <property type="match status" value="1"/>
</dbReference>
<gene>
    <name evidence="19" type="ORF">Poli38472_012467</name>
</gene>
<dbReference type="Gene3D" id="1.10.486.10">
    <property type="entry name" value="PCRA, domain 4"/>
    <property type="match status" value="1"/>
</dbReference>
<evidence type="ECO:0000256" key="13">
    <source>
        <dbReference type="ARBA" id="ARBA00034808"/>
    </source>
</evidence>
<dbReference type="InterPro" id="IPR014017">
    <property type="entry name" value="DNA_helicase_UvrD-like_C"/>
</dbReference>
<keyword evidence="8 15" id="KW-0067">ATP-binding</keyword>
<evidence type="ECO:0000256" key="6">
    <source>
        <dbReference type="ARBA" id="ARBA00022806"/>
    </source>
</evidence>
<dbReference type="PROSITE" id="PS51217">
    <property type="entry name" value="UVRD_HELICASE_CTER"/>
    <property type="match status" value="1"/>
</dbReference>
<evidence type="ECO:0000256" key="16">
    <source>
        <dbReference type="SAM" id="MobiDB-lite"/>
    </source>
</evidence>
<name>A0A8K1FLP0_PYTOL</name>
<keyword evidence="20" id="KW-1185">Reference proteome</keyword>
<dbReference type="SUPFAM" id="SSF52540">
    <property type="entry name" value="P-loop containing nucleoside triphosphate hydrolases"/>
    <property type="match status" value="1"/>
</dbReference>
<dbReference type="InterPro" id="IPR013986">
    <property type="entry name" value="DExx_box_DNA_helicase_dom_sf"/>
</dbReference>
<dbReference type="InterPro" id="IPR011604">
    <property type="entry name" value="PDDEXK-like_dom_sf"/>
</dbReference>
<protein>
    <recommendedName>
        <fullName evidence="13">DNA 3'-5' helicase</fullName>
        <ecNumber evidence="13">5.6.2.4</ecNumber>
    </recommendedName>
</protein>
<keyword evidence="5 15" id="KW-0378">Hydrolase</keyword>
<dbReference type="Pfam" id="PF12705">
    <property type="entry name" value="PDDEXK_1"/>
    <property type="match status" value="1"/>
</dbReference>
<comment type="similarity">
    <text evidence="1">Belongs to the helicase family. UvrD subfamily.</text>
</comment>
<organism evidence="19 20">
    <name type="scientific">Pythium oligandrum</name>
    <name type="common">Mycoparasitic fungus</name>
    <dbReference type="NCBI Taxonomy" id="41045"/>
    <lineage>
        <taxon>Eukaryota</taxon>
        <taxon>Sar</taxon>
        <taxon>Stramenopiles</taxon>
        <taxon>Oomycota</taxon>
        <taxon>Peronosporomycetes</taxon>
        <taxon>Pythiales</taxon>
        <taxon>Pythiaceae</taxon>
        <taxon>Pythium</taxon>
    </lineage>
</organism>
<dbReference type="OrthoDB" id="64878at2759"/>
<evidence type="ECO:0000256" key="12">
    <source>
        <dbReference type="ARBA" id="ARBA00034617"/>
    </source>
</evidence>
<accession>A0A8K1FLP0</accession>
<dbReference type="Proteomes" id="UP000794436">
    <property type="component" value="Unassembled WGS sequence"/>
</dbReference>
<keyword evidence="10" id="KW-0234">DNA repair</keyword>
<dbReference type="EC" id="5.6.2.4" evidence="13"/>
<dbReference type="GO" id="GO:0004527">
    <property type="term" value="F:exonuclease activity"/>
    <property type="evidence" value="ECO:0007669"/>
    <property type="project" value="UniProtKB-KW"/>
</dbReference>
<feature type="binding site" evidence="15">
    <location>
        <begin position="39"/>
        <end position="46"/>
    </location>
    <ligand>
        <name>ATP</name>
        <dbReference type="ChEBI" id="CHEBI:30616"/>
    </ligand>
</feature>
<dbReference type="Pfam" id="PF00580">
    <property type="entry name" value="UvrD-helicase"/>
    <property type="match status" value="1"/>
</dbReference>
<evidence type="ECO:0000256" key="7">
    <source>
        <dbReference type="ARBA" id="ARBA00022839"/>
    </source>
</evidence>
<dbReference type="GO" id="GO:0006281">
    <property type="term" value="P:DNA repair"/>
    <property type="evidence" value="ECO:0007669"/>
    <property type="project" value="UniProtKB-KW"/>
</dbReference>
<keyword evidence="11" id="KW-0413">Isomerase</keyword>
<dbReference type="InterPro" id="IPR014016">
    <property type="entry name" value="UvrD-like_ATP-bd"/>
</dbReference>
<sequence>MAATVRRNGLCGRRISTHALSALDAVVRRPQGGHVAVVGTPGTGKSTAAAQRVLWLDTQSDRRVLALSARSGEDAKMATLLDRELAFYALERRGHNVSSVMEWTQRTLEELGHQQRVLPFDRLTAFLMHHIAEIPLERFHHRLTTPSSVHFRRSVADMLRFFNLLEAHYVTPAAYESFAGTNEETTAHLELAHAYRVYRELLQRHHLASWDSCVVDLLELLSKDPHYLSSVTNEFTDVVVDELERLTPAMVQLIGTIVRETPELQSSTTFSETIVADQNETTGCPRTEQLKSLLETSDASIKWDLVQLPPTTTQVPVLSFANAMLSSGGKTKRSKTKKQEFPSVPFPVESMEFATMLDEAKGIAQNLKERLVDTGIPPSSIKILCPTRADVTYITQILQEEGVPVQGGRQVSSTGSSSSLLFEEPGVNGIFSLLVALCCPSDTKHLYNVLRSDYLSLAPDVLSRIMERYHREATHACLLEVLQTIVDTNGNLLAATSEAEVASNTQAVERIRQFLDLLSECREACHIKTVQELVQLFLERTNFLSRVLDPDSSKDARDSIALADFLREIETAQRIVESPHVPFVVPYLLQLQSARFSVTEDADSEDVDNGVVVLPLSRYSLDKLDHEELGECKLLVLMAMRDSKFPGRMKRITWPLPTSLLQTPLPIQTRPQFLLENERLVYETIVRTTPERLVLSYALAASSVPSKKPEKLSCVLSPLWNHAESLDQPANLESTPSAASPPSTSAPSKKSPVATPASTMLSPYEPSHLSYSQMSEYQRCPQRYYLSRVLGLRTSSQEGETTPAMMYGRSLHEAIAALAQCLQEGKAVEAATSEAFEVLEGTWQRAGFLSRRQEGFFFAQAREALSRFIQNDNSSAEILHIEEIFECRLPGSDIEIRGVWDRIDRRRSDGAVIIREFKSNPSGQARPNLDLTAAQSLQLKLYMVAYEQIHGVAPHGASLEIIGGGDGSVGFLPYSPDLLDEVLEVVTSTIESLRRGSFPATPDFMTCSMCPYATSVCRASKEVATSLLAVDGDVDSDQEERTTSTASVH</sequence>
<feature type="region of interest" description="Disordered" evidence="16">
    <location>
        <begin position="729"/>
        <end position="759"/>
    </location>
</feature>
<evidence type="ECO:0000259" key="18">
    <source>
        <dbReference type="PROSITE" id="PS51217"/>
    </source>
</evidence>
<keyword evidence="3 15" id="KW-0547">Nucleotide-binding</keyword>
<keyword evidence="6 15" id="KW-0347">Helicase</keyword>
<dbReference type="EMBL" id="SPLM01000005">
    <property type="protein sequence ID" value="TMW67351.1"/>
    <property type="molecule type" value="Genomic_DNA"/>
</dbReference>
<evidence type="ECO:0000313" key="19">
    <source>
        <dbReference type="EMBL" id="TMW67351.1"/>
    </source>
</evidence>
<evidence type="ECO:0000256" key="10">
    <source>
        <dbReference type="ARBA" id="ARBA00023204"/>
    </source>
</evidence>
<dbReference type="AlphaFoldDB" id="A0A8K1FLP0"/>
<evidence type="ECO:0000256" key="9">
    <source>
        <dbReference type="ARBA" id="ARBA00023125"/>
    </source>
</evidence>
<feature type="compositionally biased region" description="Low complexity" evidence="16">
    <location>
        <begin position="734"/>
        <end position="752"/>
    </location>
</feature>